<keyword evidence="1" id="KW-0732">Signal</keyword>
<dbReference type="PANTHER" id="PTHR34700">
    <property type="entry name" value="POTASSIUM BINDING PROTEIN KBP"/>
    <property type="match status" value="1"/>
</dbReference>
<dbReference type="PANTHER" id="PTHR34700:SF4">
    <property type="entry name" value="PHAGE-LIKE ELEMENT PBSX PROTEIN XKDP"/>
    <property type="match status" value="1"/>
</dbReference>
<evidence type="ECO:0000313" key="4">
    <source>
        <dbReference type="Proteomes" id="UP000467214"/>
    </source>
</evidence>
<accession>A0A845BK44</accession>
<gene>
    <name evidence="3" type="ORF">GQF02_06250</name>
</gene>
<keyword evidence="4" id="KW-1185">Reference proteome</keyword>
<dbReference type="SMART" id="SM00257">
    <property type="entry name" value="LysM"/>
    <property type="match status" value="1"/>
</dbReference>
<dbReference type="Gene3D" id="3.10.350.10">
    <property type="entry name" value="LysM domain"/>
    <property type="match status" value="1"/>
</dbReference>
<proteinExistence type="predicted"/>
<feature type="domain" description="LysM" evidence="2">
    <location>
        <begin position="31"/>
        <end position="80"/>
    </location>
</feature>
<dbReference type="Pfam" id="PF01476">
    <property type="entry name" value="LysM"/>
    <property type="match status" value="1"/>
</dbReference>
<dbReference type="InterPro" id="IPR036779">
    <property type="entry name" value="LysM_dom_sf"/>
</dbReference>
<dbReference type="Proteomes" id="UP000467214">
    <property type="component" value="Unassembled WGS sequence"/>
</dbReference>
<evidence type="ECO:0000313" key="3">
    <source>
        <dbReference type="EMBL" id="MXR36569.1"/>
    </source>
</evidence>
<organism evidence="3 4">
    <name type="scientific">Craterilacuibacter sinensis</name>
    <dbReference type="NCBI Taxonomy" id="2686017"/>
    <lineage>
        <taxon>Bacteria</taxon>
        <taxon>Pseudomonadati</taxon>
        <taxon>Pseudomonadota</taxon>
        <taxon>Betaproteobacteria</taxon>
        <taxon>Neisseriales</taxon>
        <taxon>Neisseriaceae</taxon>
        <taxon>Craterilacuibacter</taxon>
    </lineage>
</organism>
<protein>
    <submittedName>
        <fullName evidence="3">LysM peptidoglycan-binding domain-containing protein</fullName>
    </submittedName>
</protein>
<dbReference type="InterPro" id="IPR052196">
    <property type="entry name" value="Bact_Kbp"/>
</dbReference>
<feature type="signal peptide" evidence="1">
    <location>
        <begin position="1"/>
        <end position="20"/>
    </location>
</feature>
<dbReference type="RefSeq" id="WP_160795671.1">
    <property type="nucleotide sequence ID" value="NZ_WSSB01000004.1"/>
</dbReference>
<dbReference type="PROSITE" id="PS51782">
    <property type="entry name" value="LYSM"/>
    <property type="match status" value="1"/>
</dbReference>
<name>A0A845BK44_9NEIS</name>
<dbReference type="EMBL" id="WSSB01000004">
    <property type="protein sequence ID" value="MXR36569.1"/>
    <property type="molecule type" value="Genomic_DNA"/>
</dbReference>
<dbReference type="AlphaFoldDB" id="A0A845BK44"/>
<dbReference type="SUPFAM" id="SSF54106">
    <property type="entry name" value="LysM domain"/>
    <property type="match status" value="1"/>
</dbReference>
<reference evidence="3 4" key="1">
    <citation type="submission" date="2019-12" db="EMBL/GenBank/DDBJ databases">
        <title>Neisseriaceae gen. nov. sp. Genome sequencing and assembly.</title>
        <authorList>
            <person name="Liu Z."/>
            <person name="Li A."/>
        </authorList>
    </citation>
    <scope>NUCLEOTIDE SEQUENCE [LARGE SCALE GENOMIC DNA]</scope>
    <source>
        <strain evidence="3 4">B2N2-7</strain>
    </source>
</reference>
<dbReference type="CDD" id="cd00118">
    <property type="entry name" value="LysM"/>
    <property type="match status" value="1"/>
</dbReference>
<feature type="chain" id="PRO_5032825585" evidence="1">
    <location>
        <begin position="21"/>
        <end position="334"/>
    </location>
</feature>
<evidence type="ECO:0000256" key="1">
    <source>
        <dbReference type="SAM" id="SignalP"/>
    </source>
</evidence>
<sequence length="334" mass="36562">MFQRIIPLLLGLSFAGMVQADTLKLRDDAPARYVVKRGDTLWAISGRYLSSPWRWPQLWQMNRSEIRDPHWIYPGDVLVLDRATGKLHLEKGQRVVKLSPQIRVEDSDAIRSIPAARIAALLKRPLVVEQAEFTAAPRIIAGADDRVVLAQGNTAYSQPLDSAGVWQAFRAGKELKDPDSKESLGFEVIYGGDLAVTDLGTTVSTLQVKSSVEEIAIGDRLIKYQTVPVLNYVPHEAPAAMGGKVVSIYGGVADAAQYSSVVINRGARDGAELGYVFGVYKKPRSVKVDGKEVTLPAPEISQLFVYRVFDKVSYGLLLDTTQAVNVGDTLGQPE</sequence>
<dbReference type="InterPro" id="IPR018392">
    <property type="entry name" value="LysM"/>
</dbReference>
<evidence type="ECO:0000259" key="2">
    <source>
        <dbReference type="PROSITE" id="PS51782"/>
    </source>
</evidence>
<comment type="caution">
    <text evidence="3">The sequence shown here is derived from an EMBL/GenBank/DDBJ whole genome shotgun (WGS) entry which is preliminary data.</text>
</comment>